<dbReference type="PANTHER" id="PTHR42866:SF2">
    <property type="entry name" value="3-DEOXY-MANNO-OCTULOSONATE CYTIDYLYLTRANSFERASE, MITOCHONDRIAL"/>
    <property type="match status" value="1"/>
</dbReference>
<dbReference type="KEGG" id="gtl:EP073_06360"/>
<dbReference type="Pfam" id="PF02348">
    <property type="entry name" value="CTP_transf_3"/>
    <property type="match status" value="1"/>
</dbReference>
<dbReference type="Gene3D" id="3.90.550.10">
    <property type="entry name" value="Spore Coat Polysaccharide Biosynthesis Protein SpsA, Chain A"/>
    <property type="match status" value="1"/>
</dbReference>
<comment type="similarity">
    <text evidence="5">Belongs to the KdsB family.</text>
</comment>
<evidence type="ECO:0000313" key="6">
    <source>
        <dbReference type="EMBL" id="QAR33043.1"/>
    </source>
</evidence>
<name>A0A3R5YZ49_9BACT</name>
<comment type="pathway">
    <text evidence="5">Nucleotide-sugar biosynthesis; CMP-3-deoxy-D-manno-octulosonate biosynthesis; CMP-3-deoxy-D-manno-octulosonate from 3-deoxy-D-manno-octulosonate and CTP: step 1/1.</text>
</comment>
<gene>
    <name evidence="5 6" type="primary">kdsB</name>
    <name evidence="6" type="ORF">EP073_06360</name>
</gene>
<protein>
    <recommendedName>
        <fullName evidence="5">3-deoxy-manno-octulosonate cytidylyltransferase</fullName>
        <ecNumber evidence="5">2.7.7.38</ecNumber>
    </recommendedName>
    <alternativeName>
        <fullName evidence="5">CMP-2-keto-3-deoxyoctulosonic acid synthase</fullName>
        <shortName evidence="5">CKS</shortName>
        <shortName evidence="5">CMP-KDO synthase</shortName>
    </alternativeName>
</protein>
<dbReference type="InterPro" id="IPR003329">
    <property type="entry name" value="Cytidylyl_trans"/>
</dbReference>
<organism evidence="6 7">
    <name type="scientific">Geovibrio thiophilus</name>
    <dbReference type="NCBI Taxonomy" id="139438"/>
    <lineage>
        <taxon>Bacteria</taxon>
        <taxon>Pseudomonadati</taxon>
        <taxon>Deferribacterota</taxon>
        <taxon>Deferribacteres</taxon>
        <taxon>Deferribacterales</taxon>
        <taxon>Geovibrionaceae</taxon>
        <taxon>Geovibrio</taxon>
    </lineage>
</organism>
<comment type="catalytic activity">
    <reaction evidence="5">
        <text>3-deoxy-alpha-D-manno-oct-2-ulosonate + CTP = CMP-3-deoxy-beta-D-manno-octulosonate + diphosphate</text>
        <dbReference type="Rhea" id="RHEA:23448"/>
        <dbReference type="ChEBI" id="CHEBI:33019"/>
        <dbReference type="ChEBI" id="CHEBI:37563"/>
        <dbReference type="ChEBI" id="CHEBI:85986"/>
        <dbReference type="ChEBI" id="CHEBI:85987"/>
        <dbReference type="EC" id="2.7.7.38"/>
    </reaction>
</comment>
<dbReference type="GO" id="GO:0008690">
    <property type="term" value="F:3-deoxy-manno-octulosonate cytidylyltransferase activity"/>
    <property type="evidence" value="ECO:0007669"/>
    <property type="project" value="UniProtKB-UniRule"/>
</dbReference>
<dbReference type="PANTHER" id="PTHR42866">
    <property type="entry name" value="3-DEOXY-MANNO-OCTULOSONATE CYTIDYLYLTRANSFERASE"/>
    <property type="match status" value="1"/>
</dbReference>
<dbReference type="CDD" id="cd02517">
    <property type="entry name" value="CMP-KDO-Synthetase"/>
    <property type="match status" value="1"/>
</dbReference>
<evidence type="ECO:0000313" key="7">
    <source>
        <dbReference type="Proteomes" id="UP000287502"/>
    </source>
</evidence>
<evidence type="ECO:0000256" key="2">
    <source>
        <dbReference type="ARBA" id="ARBA00022679"/>
    </source>
</evidence>
<proteinExistence type="inferred from homology"/>
<dbReference type="NCBIfam" id="NF003952">
    <property type="entry name" value="PRK05450.1-5"/>
    <property type="match status" value="1"/>
</dbReference>
<dbReference type="Proteomes" id="UP000287502">
    <property type="component" value="Chromosome"/>
</dbReference>
<evidence type="ECO:0000256" key="5">
    <source>
        <dbReference type="HAMAP-Rule" id="MF_00057"/>
    </source>
</evidence>
<dbReference type="InterPro" id="IPR004528">
    <property type="entry name" value="KdsB"/>
</dbReference>
<dbReference type="OrthoDB" id="9815559at2"/>
<dbReference type="GO" id="GO:0033468">
    <property type="term" value="P:CMP-keto-3-deoxy-D-manno-octulosonic acid biosynthetic process"/>
    <property type="evidence" value="ECO:0007669"/>
    <property type="project" value="UniProtKB-UniRule"/>
</dbReference>
<comment type="subcellular location">
    <subcellularLocation>
        <location evidence="5">Cytoplasm</location>
    </subcellularLocation>
    <subcellularLocation>
        <location evidence="1">Membrane</location>
    </subcellularLocation>
</comment>
<keyword evidence="5" id="KW-0963">Cytoplasm</keyword>
<dbReference type="NCBIfam" id="NF003950">
    <property type="entry name" value="PRK05450.1-3"/>
    <property type="match status" value="1"/>
</dbReference>
<keyword evidence="2 5" id="KW-0808">Transferase</keyword>
<dbReference type="GO" id="GO:0009103">
    <property type="term" value="P:lipopolysaccharide biosynthetic process"/>
    <property type="evidence" value="ECO:0007669"/>
    <property type="project" value="UniProtKB-UniRule"/>
</dbReference>
<dbReference type="GO" id="GO:0005829">
    <property type="term" value="C:cytosol"/>
    <property type="evidence" value="ECO:0007669"/>
    <property type="project" value="TreeGrafter"/>
</dbReference>
<dbReference type="NCBIfam" id="TIGR00466">
    <property type="entry name" value="kdsB"/>
    <property type="match status" value="1"/>
</dbReference>
<dbReference type="FunFam" id="3.90.550.10:FF:000011">
    <property type="entry name" value="3-deoxy-manno-octulosonate cytidylyltransferase"/>
    <property type="match status" value="1"/>
</dbReference>
<evidence type="ECO:0000256" key="4">
    <source>
        <dbReference type="ARBA" id="ARBA00022985"/>
    </source>
</evidence>
<evidence type="ECO:0000256" key="1">
    <source>
        <dbReference type="ARBA" id="ARBA00004370"/>
    </source>
</evidence>
<dbReference type="HAMAP" id="MF_00057">
    <property type="entry name" value="KdsB"/>
    <property type="match status" value="1"/>
</dbReference>
<dbReference type="EC" id="2.7.7.38" evidence="5"/>
<evidence type="ECO:0000256" key="3">
    <source>
        <dbReference type="ARBA" id="ARBA00022695"/>
    </source>
</evidence>
<reference evidence="6 7" key="1">
    <citation type="submission" date="2019-01" db="EMBL/GenBank/DDBJ databases">
        <title>Geovibrio thiophilus DSM 11263, complete genome.</title>
        <authorList>
            <person name="Spring S."/>
            <person name="Bunk B."/>
            <person name="Sproer C."/>
        </authorList>
    </citation>
    <scope>NUCLEOTIDE SEQUENCE [LARGE SCALE GENOMIC DNA]</scope>
    <source>
        <strain evidence="6 7">DSM 11263</strain>
    </source>
</reference>
<dbReference type="EMBL" id="CP035108">
    <property type="protein sequence ID" value="QAR33043.1"/>
    <property type="molecule type" value="Genomic_DNA"/>
</dbReference>
<comment type="function">
    <text evidence="5">Activates KDO (a required 8-carbon sugar) for incorporation into bacterial lipopolysaccharide in Gram-negative bacteria.</text>
</comment>
<dbReference type="AlphaFoldDB" id="A0A3R5YZ49"/>
<dbReference type="SUPFAM" id="SSF53448">
    <property type="entry name" value="Nucleotide-diphospho-sugar transferases"/>
    <property type="match status" value="1"/>
</dbReference>
<dbReference type="GO" id="GO:0016020">
    <property type="term" value="C:membrane"/>
    <property type="evidence" value="ECO:0007669"/>
    <property type="project" value="UniProtKB-SubCell"/>
</dbReference>
<keyword evidence="7" id="KW-1185">Reference proteome</keyword>
<dbReference type="InterPro" id="IPR029044">
    <property type="entry name" value="Nucleotide-diphossugar_trans"/>
</dbReference>
<keyword evidence="3 5" id="KW-0548">Nucleotidyltransferase</keyword>
<accession>A0A3R5YZ49</accession>
<dbReference type="RefSeq" id="WP_128466329.1">
    <property type="nucleotide sequence ID" value="NZ_CP035108.1"/>
</dbReference>
<sequence>MSVVVIPARYESSRLPGKPLVKIGGVPMILRTAERCMKSGADRVIVVTDDMRVLDACAAVDGLEASMSDPAIPSGTDRVAKVAKFIEDDIVINVQGDEPFIDPELIDALIAELRADAELNMVTACTPFEEGEDSLNPNAVKVVFDNAGKALYFSRLPIPYDRDGSGAQRYRHIGIYGFRKNFLLKFSSMEQGRLENTEKLEQLRAMETGEKIRVIVTGYKPVSVDTAEDLIKAEEYLKRLGNG</sequence>
<dbReference type="NCBIfam" id="NF009905">
    <property type="entry name" value="PRK13368.1"/>
    <property type="match status" value="1"/>
</dbReference>
<keyword evidence="4 5" id="KW-0448">Lipopolysaccharide biosynthesis</keyword>
<dbReference type="UniPathway" id="UPA00358">
    <property type="reaction ID" value="UER00476"/>
</dbReference>